<keyword evidence="1" id="KW-0732">Signal</keyword>
<organism evidence="2 3">
    <name type="scientific">Runella defluvii</name>
    <dbReference type="NCBI Taxonomy" id="370973"/>
    <lineage>
        <taxon>Bacteria</taxon>
        <taxon>Pseudomonadati</taxon>
        <taxon>Bacteroidota</taxon>
        <taxon>Cytophagia</taxon>
        <taxon>Cytophagales</taxon>
        <taxon>Spirosomataceae</taxon>
        <taxon>Runella</taxon>
    </lineage>
</organism>
<feature type="signal peptide" evidence="1">
    <location>
        <begin position="1"/>
        <end position="21"/>
    </location>
</feature>
<evidence type="ECO:0000313" key="3">
    <source>
        <dbReference type="Proteomes" id="UP000541352"/>
    </source>
</evidence>
<evidence type="ECO:0000313" key="2">
    <source>
        <dbReference type="EMBL" id="MBB3839365.1"/>
    </source>
</evidence>
<accession>A0A7W5ZMF5</accession>
<sequence>MKSLITTIALSLVGLTTVAEAQPTRKFTQAESQLLATLPTEDANAATFVSVSTMTPQMLIASLPVTDENIETPAPRISGAKLLASLPTVDENPGLPMVKINFTKLLAALPTADEFTQTTVLIDSPVNVDTKSHATAVRLSEE</sequence>
<proteinExistence type="predicted"/>
<evidence type="ECO:0000256" key="1">
    <source>
        <dbReference type="SAM" id="SignalP"/>
    </source>
</evidence>
<gene>
    <name evidence="2" type="ORF">FHS57_003371</name>
</gene>
<protein>
    <submittedName>
        <fullName evidence="2">Uncharacterized protein</fullName>
    </submittedName>
</protein>
<dbReference type="EMBL" id="JACIBY010000006">
    <property type="protein sequence ID" value="MBB3839365.1"/>
    <property type="molecule type" value="Genomic_DNA"/>
</dbReference>
<comment type="caution">
    <text evidence="2">The sequence shown here is derived from an EMBL/GenBank/DDBJ whole genome shotgun (WGS) entry which is preliminary data.</text>
</comment>
<reference evidence="2 3" key="1">
    <citation type="submission" date="2020-08" db="EMBL/GenBank/DDBJ databases">
        <title>Genomic Encyclopedia of Type Strains, Phase IV (KMG-IV): sequencing the most valuable type-strain genomes for metagenomic binning, comparative biology and taxonomic classification.</title>
        <authorList>
            <person name="Goeker M."/>
        </authorList>
    </citation>
    <scope>NUCLEOTIDE SEQUENCE [LARGE SCALE GENOMIC DNA]</scope>
    <source>
        <strain evidence="2 3">DSM 17976</strain>
    </source>
</reference>
<feature type="chain" id="PRO_5031556258" evidence="1">
    <location>
        <begin position="22"/>
        <end position="142"/>
    </location>
</feature>
<dbReference type="RefSeq" id="WP_183975553.1">
    <property type="nucleotide sequence ID" value="NZ_JACIBY010000006.1"/>
</dbReference>
<dbReference type="AlphaFoldDB" id="A0A7W5ZMF5"/>
<keyword evidence="3" id="KW-1185">Reference proteome</keyword>
<name>A0A7W5ZMF5_9BACT</name>
<dbReference type="Proteomes" id="UP000541352">
    <property type="component" value="Unassembled WGS sequence"/>
</dbReference>